<keyword evidence="2" id="KW-0812">Transmembrane</keyword>
<evidence type="ECO:0000313" key="4">
    <source>
        <dbReference type="Proteomes" id="UP000290287"/>
    </source>
</evidence>
<dbReference type="InterPro" id="IPR027039">
    <property type="entry name" value="Crtac1"/>
</dbReference>
<reference evidence="3 4" key="1">
    <citation type="submission" date="2017-10" db="EMBL/GenBank/DDBJ databases">
        <title>Nyctiphanis sp. nov., isolated from the stomach of the euphausiid Nyctiphanes simplex (Hansen, 1911) in the Gulf of California.</title>
        <authorList>
            <person name="Gomez-Gil B."/>
            <person name="Aguilar-Mendez M."/>
            <person name="Lopez-Cortes A."/>
            <person name="Gomez-Gutierrez J."/>
            <person name="Roque A."/>
            <person name="Lang E."/>
            <person name="Gonzalez-Castillo A."/>
        </authorList>
    </citation>
    <scope>NUCLEOTIDE SEQUENCE [LARGE SCALE GENOMIC DNA]</scope>
    <source>
        <strain evidence="3 4">CAIM 600</strain>
    </source>
</reference>
<comment type="caution">
    <text evidence="3">The sequence shown here is derived from an EMBL/GenBank/DDBJ whole genome shotgun (WGS) entry which is preliminary data.</text>
</comment>
<accession>A0A4Q0YTJ6</accession>
<dbReference type="InterPro" id="IPR013517">
    <property type="entry name" value="FG-GAP"/>
</dbReference>
<keyword evidence="4" id="KW-1185">Reference proteome</keyword>
<sequence>MEQQTVIKYFSVQRVLLVLVCVLVFGLGLQRHWPEAFNKLTASIPFPVSNPAPSGTRLPASPVLPVFVDRTLAYGLFHRHQQNASGIKDIADSLAGGACVFDVDQDGWQDLFIIGGSGARELAESHGIWQKTQGDALFRNIDGQRFELLTTYQHQHSMGCAVGDLNQDGREDLIVSHRDGLSIYENQPSGLSPAPYRTATKNWYTNVLLTDINHDGLVDIYASGFVRPDDASSELLASTTLGFDLEQFEPAPNLLLVNHGGLIFTDQTADYALRDASGLGLSALSWDINHDANVIFIL</sequence>
<keyword evidence="2" id="KW-0472">Membrane</keyword>
<dbReference type="SUPFAM" id="SSF69318">
    <property type="entry name" value="Integrin alpha N-terminal domain"/>
    <property type="match status" value="1"/>
</dbReference>
<evidence type="ECO:0000313" key="3">
    <source>
        <dbReference type="EMBL" id="RXJ74550.1"/>
    </source>
</evidence>
<dbReference type="Gene3D" id="2.130.10.130">
    <property type="entry name" value="Integrin alpha, N-terminal"/>
    <property type="match status" value="1"/>
</dbReference>
<protein>
    <recommendedName>
        <fullName evidence="5">VCBS repeat-containing protein</fullName>
    </recommendedName>
</protein>
<dbReference type="EMBL" id="PEIB01000002">
    <property type="protein sequence ID" value="RXJ74550.1"/>
    <property type="molecule type" value="Genomic_DNA"/>
</dbReference>
<proteinExistence type="predicted"/>
<dbReference type="PANTHER" id="PTHR16026:SF0">
    <property type="entry name" value="CARTILAGE ACIDIC PROTEIN 1"/>
    <property type="match status" value="1"/>
</dbReference>
<organism evidence="3 4">
    <name type="scientific">Veronia nyctiphanis</name>
    <dbReference type="NCBI Taxonomy" id="1278244"/>
    <lineage>
        <taxon>Bacteria</taxon>
        <taxon>Pseudomonadati</taxon>
        <taxon>Pseudomonadota</taxon>
        <taxon>Gammaproteobacteria</taxon>
        <taxon>Vibrionales</taxon>
        <taxon>Vibrionaceae</taxon>
        <taxon>Veronia</taxon>
    </lineage>
</organism>
<keyword evidence="2" id="KW-1133">Transmembrane helix</keyword>
<evidence type="ECO:0000256" key="2">
    <source>
        <dbReference type="SAM" id="Phobius"/>
    </source>
</evidence>
<evidence type="ECO:0008006" key="5">
    <source>
        <dbReference type="Google" id="ProtNLM"/>
    </source>
</evidence>
<keyword evidence="1" id="KW-0732">Signal</keyword>
<evidence type="ECO:0000256" key="1">
    <source>
        <dbReference type="ARBA" id="ARBA00022729"/>
    </source>
</evidence>
<name>A0A4Q0YTJ6_9GAMM</name>
<dbReference type="PANTHER" id="PTHR16026">
    <property type="entry name" value="CARTILAGE ACIDIC PROTEIN 1"/>
    <property type="match status" value="1"/>
</dbReference>
<dbReference type="InterPro" id="IPR028994">
    <property type="entry name" value="Integrin_alpha_N"/>
</dbReference>
<feature type="transmembrane region" description="Helical" evidence="2">
    <location>
        <begin position="6"/>
        <end position="29"/>
    </location>
</feature>
<gene>
    <name evidence="3" type="ORF">CS022_02965</name>
</gene>
<dbReference type="Proteomes" id="UP000290287">
    <property type="component" value="Unassembled WGS sequence"/>
</dbReference>
<dbReference type="AlphaFoldDB" id="A0A4Q0YTJ6"/>
<dbReference type="Pfam" id="PF13517">
    <property type="entry name" value="FG-GAP_3"/>
    <property type="match status" value="1"/>
</dbReference>